<dbReference type="Pfam" id="PF02251">
    <property type="entry name" value="PA28_N"/>
    <property type="match status" value="1"/>
</dbReference>
<dbReference type="GO" id="GO:0005654">
    <property type="term" value="C:nucleoplasm"/>
    <property type="evidence" value="ECO:0007669"/>
    <property type="project" value="TreeGrafter"/>
</dbReference>
<dbReference type="STRING" id="6526.A0A2C9L803"/>
<evidence type="ECO:0000259" key="3">
    <source>
        <dbReference type="Pfam" id="PF02251"/>
    </source>
</evidence>
<keyword evidence="2" id="KW-0647">Proteasome</keyword>
<dbReference type="Pfam" id="PF02252">
    <property type="entry name" value="PA28_C"/>
    <property type="match status" value="1"/>
</dbReference>
<sequence>MTTRSTAKLDSKKVTEFIEQFKTESEQLVRETFPQKVLEIDALFKQVKGENPKDVEQEATIPYPVPLDEAENNSTEQPITKKRKVEADVNNHNSNILGTRVLVFPGGSIPFNKFVHNYCEKAKPLMRGLMEHANMVRMWINFLIPKIEDGNNFGVSIQEDVVAEARQVESEAASYLDQISRYYLQRARIISKIAKYPHIEDYRQSIKEFDERQMLNLQNAILEMRNHYASLHDIIMKNIDKIKVPRSANAQNMY</sequence>
<dbReference type="AlphaFoldDB" id="A0A2C9L803"/>
<comment type="similarity">
    <text evidence="1">Belongs to the PA28 family.</text>
</comment>
<dbReference type="PANTHER" id="PTHR10660:SF2">
    <property type="entry name" value="LD45860P"/>
    <property type="match status" value="1"/>
</dbReference>
<feature type="domain" description="Proteasome activator PA28 C-terminal" evidence="4">
    <location>
        <begin position="109"/>
        <end position="251"/>
    </location>
</feature>
<dbReference type="GO" id="GO:0005737">
    <property type="term" value="C:cytoplasm"/>
    <property type="evidence" value="ECO:0007669"/>
    <property type="project" value="TreeGrafter"/>
</dbReference>
<dbReference type="SUPFAM" id="SSF47216">
    <property type="entry name" value="Proteasome activator"/>
    <property type="match status" value="1"/>
</dbReference>
<evidence type="ECO:0000256" key="2">
    <source>
        <dbReference type="ARBA" id="ARBA00022942"/>
    </source>
</evidence>
<reference evidence="5" key="1">
    <citation type="submission" date="2020-05" db="UniProtKB">
        <authorList>
            <consortium name="EnsemblMetazoa"/>
        </authorList>
    </citation>
    <scope>IDENTIFICATION</scope>
    <source>
        <strain evidence="5">BB02</strain>
    </source>
</reference>
<dbReference type="PANTHER" id="PTHR10660">
    <property type="entry name" value="PROTEASOME REGULATOR PA28"/>
    <property type="match status" value="1"/>
</dbReference>
<dbReference type="Gene3D" id="1.20.5.120">
    <property type="entry name" value="Proteasome activator pa28, N-terminal domain"/>
    <property type="match status" value="1"/>
</dbReference>
<dbReference type="RefSeq" id="XP_013070549.2">
    <property type="nucleotide sequence ID" value="XM_013215095.2"/>
</dbReference>
<dbReference type="GO" id="GO:2000045">
    <property type="term" value="P:regulation of G1/S transition of mitotic cell cycle"/>
    <property type="evidence" value="ECO:0007669"/>
    <property type="project" value="TreeGrafter"/>
</dbReference>
<evidence type="ECO:0000259" key="4">
    <source>
        <dbReference type="Pfam" id="PF02252"/>
    </source>
</evidence>
<dbReference type="GO" id="GO:0008537">
    <property type="term" value="C:proteasome activator complex"/>
    <property type="evidence" value="ECO:0007669"/>
    <property type="project" value="InterPro"/>
</dbReference>
<dbReference type="InterPro" id="IPR009077">
    <property type="entry name" value="Proteasome_activ_PA28"/>
</dbReference>
<name>A0A2C9L803_BIOGL</name>
<evidence type="ECO:0000313" key="6">
    <source>
        <dbReference type="Proteomes" id="UP000076420"/>
    </source>
</evidence>
<dbReference type="Proteomes" id="UP000076420">
    <property type="component" value="Unassembled WGS sequence"/>
</dbReference>
<accession>A0A2C9L803</accession>
<proteinExistence type="inferred from homology"/>
<dbReference type="InterPro" id="IPR003186">
    <property type="entry name" value="PA28_C"/>
</dbReference>
<protein>
    <recommendedName>
        <fullName evidence="7">Proteasome activator PA28 C-terminal domain-containing protein</fullName>
    </recommendedName>
</protein>
<dbReference type="InterPro" id="IPR036997">
    <property type="entry name" value="PA28_C_sf"/>
</dbReference>
<dbReference type="FunFam" id="1.20.120.180:FF:000001">
    <property type="entry name" value="Proteasome activator complex subunit 3"/>
    <property type="match status" value="1"/>
</dbReference>
<dbReference type="VEuPathDB" id="VectorBase:BGLB028134"/>
<evidence type="ECO:0000256" key="1">
    <source>
        <dbReference type="ARBA" id="ARBA00005883"/>
    </source>
</evidence>
<dbReference type="EnsemblMetazoa" id="BGLB028134-RA">
    <property type="protein sequence ID" value="BGLB028134-PA"/>
    <property type="gene ID" value="BGLB028134"/>
</dbReference>
<dbReference type="InterPro" id="IPR036252">
    <property type="entry name" value="Proteasome_activ_sf"/>
</dbReference>
<dbReference type="GO" id="GO:0061136">
    <property type="term" value="P:regulation of proteasomal protein catabolic process"/>
    <property type="evidence" value="ECO:0007669"/>
    <property type="project" value="TreeGrafter"/>
</dbReference>
<dbReference type="KEGG" id="bgt:106057774"/>
<dbReference type="GO" id="GO:0061133">
    <property type="term" value="F:endopeptidase activator activity"/>
    <property type="evidence" value="ECO:0007669"/>
    <property type="project" value="TreeGrafter"/>
</dbReference>
<dbReference type="VEuPathDB" id="VectorBase:BGLAX_044979"/>
<dbReference type="InterPro" id="IPR036996">
    <property type="entry name" value="PA28_N_sf"/>
</dbReference>
<organism evidence="5 6">
    <name type="scientific">Biomphalaria glabrata</name>
    <name type="common">Bloodfluke planorb</name>
    <name type="synonym">Freshwater snail</name>
    <dbReference type="NCBI Taxonomy" id="6526"/>
    <lineage>
        <taxon>Eukaryota</taxon>
        <taxon>Metazoa</taxon>
        <taxon>Spiralia</taxon>
        <taxon>Lophotrochozoa</taxon>
        <taxon>Mollusca</taxon>
        <taxon>Gastropoda</taxon>
        <taxon>Heterobranchia</taxon>
        <taxon>Euthyneura</taxon>
        <taxon>Panpulmonata</taxon>
        <taxon>Hygrophila</taxon>
        <taxon>Lymnaeoidea</taxon>
        <taxon>Planorbidae</taxon>
        <taxon>Biomphalaria</taxon>
    </lineage>
</organism>
<evidence type="ECO:0000313" key="5">
    <source>
        <dbReference type="EnsemblMetazoa" id="BGLB028134-PA"/>
    </source>
</evidence>
<dbReference type="Gene3D" id="1.20.120.180">
    <property type="entry name" value="Proteasome activator pa28, C-terminal domain"/>
    <property type="match status" value="1"/>
</dbReference>
<evidence type="ECO:0008006" key="7">
    <source>
        <dbReference type="Google" id="ProtNLM"/>
    </source>
</evidence>
<feature type="domain" description="Proteasome activator PA28 N-terminal" evidence="3">
    <location>
        <begin position="11"/>
        <end position="66"/>
    </location>
</feature>
<gene>
    <name evidence="5" type="primary">106057774</name>
</gene>
<dbReference type="OrthoDB" id="6591885at2759"/>
<dbReference type="InterPro" id="IPR003185">
    <property type="entry name" value="Proteasome_activ_PA28_N"/>
</dbReference>